<dbReference type="EMBL" id="JADIMA010000048">
    <property type="protein sequence ID" value="MBO8473056.1"/>
    <property type="molecule type" value="Genomic_DNA"/>
</dbReference>
<evidence type="ECO:0000313" key="1">
    <source>
        <dbReference type="EMBL" id="MBO8473056.1"/>
    </source>
</evidence>
<reference evidence="1" key="1">
    <citation type="submission" date="2020-10" db="EMBL/GenBank/DDBJ databases">
        <authorList>
            <person name="Gilroy R."/>
        </authorList>
    </citation>
    <scope>NUCLEOTIDE SEQUENCE</scope>
    <source>
        <strain evidence="1">B1-8020</strain>
    </source>
</reference>
<proteinExistence type="predicted"/>
<evidence type="ECO:0000313" key="2">
    <source>
        <dbReference type="Proteomes" id="UP000823604"/>
    </source>
</evidence>
<gene>
    <name evidence="1" type="ORF">IAB81_05445</name>
</gene>
<dbReference type="GO" id="GO:0046872">
    <property type="term" value="F:metal ion binding"/>
    <property type="evidence" value="ECO:0007669"/>
    <property type="project" value="InterPro"/>
</dbReference>
<dbReference type="SUPFAM" id="SSF52768">
    <property type="entry name" value="Arginase/deacetylase"/>
    <property type="match status" value="1"/>
</dbReference>
<dbReference type="Gene3D" id="3.40.800.10">
    <property type="entry name" value="Ureohydrolase domain"/>
    <property type="match status" value="1"/>
</dbReference>
<organism evidence="1 2">
    <name type="scientific">Candidatus Merdivivens pullicola</name>
    <dbReference type="NCBI Taxonomy" id="2840872"/>
    <lineage>
        <taxon>Bacteria</taxon>
        <taxon>Pseudomonadati</taxon>
        <taxon>Bacteroidota</taxon>
        <taxon>Bacteroidia</taxon>
        <taxon>Bacteroidales</taxon>
        <taxon>Muribaculaceae</taxon>
        <taxon>Muribaculaceae incertae sedis</taxon>
        <taxon>Candidatus Merdivivens</taxon>
    </lineage>
</organism>
<reference evidence="1" key="2">
    <citation type="journal article" date="2021" name="PeerJ">
        <title>Extensive microbial diversity within the chicken gut microbiome revealed by metagenomics and culture.</title>
        <authorList>
            <person name="Gilroy R."/>
            <person name="Ravi A."/>
            <person name="Getino M."/>
            <person name="Pursley I."/>
            <person name="Horton D.L."/>
            <person name="Alikhan N.F."/>
            <person name="Baker D."/>
            <person name="Gharbi K."/>
            <person name="Hall N."/>
            <person name="Watson M."/>
            <person name="Adriaenssens E.M."/>
            <person name="Foster-Nyarko E."/>
            <person name="Jarju S."/>
            <person name="Secka A."/>
            <person name="Antonio M."/>
            <person name="Oren A."/>
            <person name="Chaudhuri R.R."/>
            <person name="La Ragione R."/>
            <person name="Hildebrand F."/>
            <person name="Pallen M.J."/>
        </authorList>
    </citation>
    <scope>NUCLEOTIDE SEQUENCE</scope>
    <source>
        <strain evidence="1">B1-8020</strain>
    </source>
</reference>
<dbReference type="InterPro" id="IPR023696">
    <property type="entry name" value="Ureohydrolase_dom_sf"/>
</dbReference>
<accession>A0A9D9NGM6</accession>
<dbReference type="Pfam" id="PF00491">
    <property type="entry name" value="Arginase"/>
    <property type="match status" value="1"/>
</dbReference>
<dbReference type="AlphaFoldDB" id="A0A9D9NGM6"/>
<sequence length="274" mass="30318">MSENSPSPFPVIMDFTGAYRYQRFAAASDFSWIDCRGINGTDCYCDKEGEAALRKLIAAFSPYGLHFLDSGNYHYMTKLWTDRLREPFSLVLFDHHTDMQPPVFEGLISCGGWVKDMLDGNSFLKNVLIAGVPETDAAKVRSERVHVISEEDFAVSGCPAWPLSSVLPSGVPVYLSVDKDVLSTDSAITNWDQGSMRLEVLTGAISRLMRDCKVIGMDVCGEPDAAAGFHARNSNLNSLVNGRLSELWKFNNSTADCSNPLQSRPDKACEGRRR</sequence>
<dbReference type="InterPro" id="IPR006035">
    <property type="entry name" value="Ureohydrolase"/>
</dbReference>
<dbReference type="Proteomes" id="UP000823604">
    <property type="component" value="Unassembled WGS sequence"/>
</dbReference>
<protein>
    <submittedName>
        <fullName evidence="1">Arginase family protein</fullName>
    </submittedName>
</protein>
<comment type="caution">
    <text evidence="1">The sequence shown here is derived from an EMBL/GenBank/DDBJ whole genome shotgun (WGS) entry which is preliminary data.</text>
</comment>
<dbReference type="GO" id="GO:0016813">
    <property type="term" value="F:hydrolase activity, acting on carbon-nitrogen (but not peptide) bonds, in linear amidines"/>
    <property type="evidence" value="ECO:0007669"/>
    <property type="project" value="UniProtKB-ARBA"/>
</dbReference>
<name>A0A9D9NGM6_9BACT</name>